<keyword evidence="5 7" id="KW-1133">Transmembrane helix</keyword>
<evidence type="ECO:0000313" key="10">
    <source>
        <dbReference type="Proteomes" id="UP001597371"/>
    </source>
</evidence>
<dbReference type="PANTHER" id="PTHR33932">
    <property type="entry name" value="NA(+)/H(+) ANTIPORTER SUBUNIT B"/>
    <property type="match status" value="1"/>
</dbReference>
<keyword evidence="4 7" id="KW-0812">Transmembrane</keyword>
<gene>
    <name evidence="9" type="ORF">ACFSKQ_16645</name>
</gene>
<organism evidence="9 10">
    <name type="scientific">Aureimonas populi</name>
    <dbReference type="NCBI Taxonomy" id="1701758"/>
    <lineage>
        <taxon>Bacteria</taxon>
        <taxon>Pseudomonadati</taxon>
        <taxon>Pseudomonadota</taxon>
        <taxon>Alphaproteobacteria</taxon>
        <taxon>Hyphomicrobiales</taxon>
        <taxon>Aurantimonadaceae</taxon>
        <taxon>Aureimonas</taxon>
    </lineage>
</organism>
<evidence type="ECO:0000256" key="3">
    <source>
        <dbReference type="ARBA" id="ARBA00022475"/>
    </source>
</evidence>
<keyword evidence="10" id="KW-1185">Reference proteome</keyword>
<evidence type="ECO:0000256" key="5">
    <source>
        <dbReference type="ARBA" id="ARBA00022989"/>
    </source>
</evidence>
<feature type="transmembrane region" description="Helical" evidence="7">
    <location>
        <begin position="35"/>
        <end position="52"/>
    </location>
</feature>
<dbReference type="InterPro" id="IPR050622">
    <property type="entry name" value="CPA3_antiporter_subunitB"/>
</dbReference>
<name>A0ABW5CQG6_9HYPH</name>
<feature type="transmembrane region" description="Helical" evidence="7">
    <location>
        <begin position="12"/>
        <end position="29"/>
    </location>
</feature>
<evidence type="ECO:0000256" key="1">
    <source>
        <dbReference type="ARBA" id="ARBA00004651"/>
    </source>
</evidence>
<dbReference type="Pfam" id="PF04039">
    <property type="entry name" value="MnhB"/>
    <property type="match status" value="1"/>
</dbReference>
<accession>A0ABW5CQG6</accession>
<dbReference type="Proteomes" id="UP001597371">
    <property type="component" value="Unassembled WGS sequence"/>
</dbReference>
<proteinExistence type="inferred from homology"/>
<comment type="subcellular location">
    <subcellularLocation>
        <location evidence="1">Cell membrane</location>
        <topology evidence="1">Multi-pass membrane protein</topology>
    </subcellularLocation>
</comment>
<evidence type="ECO:0000256" key="2">
    <source>
        <dbReference type="ARBA" id="ARBA00009425"/>
    </source>
</evidence>
<keyword evidence="3" id="KW-1003">Cell membrane</keyword>
<feature type="transmembrane region" description="Helical" evidence="7">
    <location>
        <begin position="115"/>
        <end position="137"/>
    </location>
</feature>
<evidence type="ECO:0000259" key="8">
    <source>
        <dbReference type="Pfam" id="PF04039"/>
    </source>
</evidence>
<dbReference type="EMBL" id="JBHUIJ010000024">
    <property type="protein sequence ID" value="MFD2239082.1"/>
    <property type="molecule type" value="Genomic_DNA"/>
</dbReference>
<feature type="domain" description="Na+/H+ antiporter MnhB subunit-related protein" evidence="8">
    <location>
        <begin position="5"/>
        <end position="131"/>
    </location>
</feature>
<comment type="similarity">
    <text evidence="2">Belongs to the CPA3 antiporters (TC 2.A.63) subunit B family.</text>
</comment>
<dbReference type="PANTHER" id="PTHR33932:SF4">
    <property type="entry name" value="NA(+)_H(+) ANTIPORTER SUBUNIT B"/>
    <property type="match status" value="1"/>
</dbReference>
<evidence type="ECO:0000256" key="6">
    <source>
        <dbReference type="ARBA" id="ARBA00023136"/>
    </source>
</evidence>
<keyword evidence="6 7" id="KW-0472">Membrane</keyword>
<evidence type="ECO:0000256" key="4">
    <source>
        <dbReference type="ARBA" id="ARBA00022692"/>
    </source>
</evidence>
<dbReference type="InterPro" id="IPR007182">
    <property type="entry name" value="MnhB"/>
</dbReference>
<sequence length="154" mass="15950">MNSLILTTMTRLLVPLILALAIFILLRGHNAPGGGFIGGLLGAIAFALIEKAQGLAAARKALRFEPMTVAGLGLGAALLAGLWGGLAEGDFLRGMWPFYAPVPEGGMTGWPIGSVLLFDIGVCLVVLGSVTGILFALEETVSEAKETGKDASWK</sequence>
<reference evidence="10" key="1">
    <citation type="journal article" date="2019" name="Int. J. Syst. Evol. Microbiol.">
        <title>The Global Catalogue of Microorganisms (GCM) 10K type strain sequencing project: providing services to taxonomists for standard genome sequencing and annotation.</title>
        <authorList>
            <consortium name="The Broad Institute Genomics Platform"/>
            <consortium name="The Broad Institute Genome Sequencing Center for Infectious Disease"/>
            <person name="Wu L."/>
            <person name="Ma J."/>
        </authorList>
    </citation>
    <scope>NUCLEOTIDE SEQUENCE [LARGE SCALE GENOMIC DNA]</scope>
    <source>
        <strain evidence="10">ZS-35-S2</strain>
    </source>
</reference>
<protein>
    <submittedName>
        <fullName evidence="9">MnhB domain-containing protein</fullName>
    </submittedName>
</protein>
<evidence type="ECO:0000313" key="9">
    <source>
        <dbReference type="EMBL" id="MFD2239082.1"/>
    </source>
</evidence>
<dbReference type="RefSeq" id="WP_209738600.1">
    <property type="nucleotide sequence ID" value="NZ_CP072611.1"/>
</dbReference>
<feature type="transmembrane region" description="Helical" evidence="7">
    <location>
        <begin position="64"/>
        <end position="86"/>
    </location>
</feature>
<evidence type="ECO:0000256" key="7">
    <source>
        <dbReference type="SAM" id="Phobius"/>
    </source>
</evidence>
<comment type="caution">
    <text evidence="9">The sequence shown here is derived from an EMBL/GenBank/DDBJ whole genome shotgun (WGS) entry which is preliminary data.</text>
</comment>